<accession>A0A453J5I4</accession>
<dbReference type="InterPro" id="IPR002035">
    <property type="entry name" value="VWF_A"/>
</dbReference>
<dbReference type="Gene3D" id="3.30.40.10">
    <property type="entry name" value="Zinc/RING finger domain, C3HC4 (zinc finger)"/>
    <property type="match status" value="1"/>
</dbReference>
<feature type="compositionally biased region" description="Pro residues" evidence="3">
    <location>
        <begin position="141"/>
        <end position="150"/>
    </location>
</feature>
<evidence type="ECO:0008006" key="8">
    <source>
        <dbReference type="Google" id="ProtNLM"/>
    </source>
</evidence>
<dbReference type="PANTHER" id="PTHR10579">
    <property type="entry name" value="CALCIUM-ACTIVATED CHLORIDE CHANNEL REGULATOR"/>
    <property type="match status" value="1"/>
</dbReference>
<keyword evidence="7" id="KW-1185">Reference proteome</keyword>
<dbReference type="STRING" id="200361.A0A453J5I4"/>
<dbReference type="SMART" id="SM00327">
    <property type="entry name" value="VWA"/>
    <property type="match status" value="1"/>
</dbReference>
<evidence type="ECO:0000259" key="5">
    <source>
        <dbReference type="PROSITE" id="PS50234"/>
    </source>
</evidence>
<dbReference type="InterPro" id="IPR036465">
    <property type="entry name" value="vWFA_dom_sf"/>
</dbReference>
<dbReference type="SUPFAM" id="SSF57850">
    <property type="entry name" value="RING/U-box"/>
    <property type="match status" value="1"/>
</dbReference>
<reference evidence="6" key="4">
    <citation type="submission" date="2019-03" db="UniProtKB">
        <authorList>
            <consortium name="EnsemblPlants"/>
        </authorList>
    </citation>
    <scope>IDENTIFICATION</scope>
</reference>
<feature type="region of interest" description="Disordered" evidence="3">
    <location>
        <begin position="177"/>
        <end position="232"/>
    </location>
</feature>
<dbReference type="EnsemblPlants" id="AET4Gv20804500.1">
    <property type="protein sequence ID" value="AET4Gv20804500.1"/>
    <property type="gene ID" value="AET4Gv20804500"/>
</dbReference>
<evidence type="ECO:0000256" key="2">
    <source>
        <dbReference type="SAM" id="Coils"/>
    </source>
</evidence>
<evidence type="ECO:0000313" key="7">
    <source>
        <dbReference type="Proteomes" id="UP000015105"/>
    </source>
</evidence>
<dbReference type="Pfam" id="PF14624">
    <property type="entry name" value="Vwaint"/>
    <property type="match status" value="1"/>
</dbReference>
<evidence type="ECO:0000256" key="3">
    <source>
        <dbReference type="SAM" id="MobiDB-lite"/>
    </source>
</evidence>
<organism evidence="6 7">
    <name type="scientific">Aegilops tauschii subsp. strangulata</name>
    <name type="common">Goatgrass</name>
    <dbReference type="NCBI Taxonomy" id="200361"/>
    <lineage>
        <taxon>Eukaryota</taxon>
        <taxon>Viridiplantae</taxon>
        <taxon>Streptophyta</taxon>
        <taxon>Embryophyta</taxon>
        <taxon>Tracheophyta</taxon>
        <taxon>Spermatophyta</taxon>
        <taxon>Magnoliopsida</taxon>
        <taxon>Liliopsida</taxon>
        <taxon>Poales</taxon>
        <taxon>Poaceae</taxon>
        <taxon>BOP clade</taxon>
        <taxon>Pooideae</taxon>
        <taxon>Triticodae</taxon>
        <taxon>Triticeae</taxon>
        <taxon>Triticinae</taxon>
        <taxon>Aegilops</taxon>
    </lineage>
</organism>
<dbReference type="CDD" id="cd01466">
    <property type="entry name" value="vWA_C3HC4_type"/>
    <property type="match status" value="1"/>
</dbReference>
<feature type="region of interest" description="Disordered" evidence="3">
    <location>
        <begin position="749"/>
        <end position="785"/>
    </location>
</feature>
<feature type="coiled-coil region" evidence="2">
    <location>
        <begin position="606"/>
        <end position="633"/>
    </location>
</feature>
<proteinExistence type="predicted"/>
<dbReference type="SUPFAM" id="SSF81995">
    <property type="entry name" value="beta-sandwich domain of Sec23/24"/>
    <property type="match status" value="1"/>
</dbReference>
<reference evidence="6" key="5">
    <citation type="journal article" date="2021" name="G3 (Bethesda)">
        <title>Aegilops tauschii genome assembly Aet v5.0 features greater sequence contiguity and improved annotation.</title>
        <authorList>
            <person name="Wang L."/>
            <person name="Zhu T."/>
            <person name="Rodriguez J.C."/>
            <person name="Deal K.R."/>
            <person name="Dubcovsky J."/>
            <person name="McGuire P.E."/>
            <person name="Lux T."/>
            <person name="Spannagl M."/>
            <person name="Mayer K.F.X."/>
            <person name="Baldrich P."/>
            <person name="Meyers B.C."/>
            <person name="Huo N."/>
            <person name="Gu Y.Q."/>
            <person name="Zhou H."/>
            <person name="Devos K.M."/>
            <person name="Bennetzen J.L."/>
            <person name="Unver T."/>
            <person name="Budak H."/>
            <person name="Gulick P.J."/>
            <person name="Galiba G."/>
            <person name="Kalapos B."/>
            <person name="Nelson D.R."/>
            <person name="Li P."/>
            <person name="You F.M."/>
            <person name="Luo M.C."/>
            <person name="Dvorak J."/>
        </authorList>
    </citation>
    <scope>NUCLEOTIDE SEQUENCE [LARGE SCALE GENOMIC DNA]</scope>
    <source>
        <strain evidence="6">cv. AL8/78</strain>
    </source>
</reference>
<reference evidence="7" key="1">
    <citation type="journal article" date="2014" name="Science">
        <title>Ancient hybridizations among the ancestral genomes of bread wheat.</title>
        <authorList>
            <consortium name="International Wheat Genome Sequencing Consortium,"/>
            <person name="Marcussen T."/>
            <person name="Sandve S.R."/>
            <person name="Heier L."/>
            <person name="Spannagl M."/>
            <person name="Pfeifer M."/>
            <person name="Jakobsen K.S."/>
            <person name="Wulff B.B."/>
            <person name="Steuernagel B."/>
            <person name="Mayer K.F."/>
            <person name="Olsen O.A."/>
        </authorList>
    </citation>
    <scope>NUCLEOTIDE SEQUENCE [LARGE SCALE GENOMIC DNA]</scope>
    <source>
        <strain evidence="7">cv. AL8/78</strain>
    </source>
</reference>
<dbReference type="InterPro" id="IPR013083">
    <property type="entry name" value="Znf_RING/FYVE/PHD"/>
</dbReference>
<dbReference type="Gene3D" id="3.40.50.410">
    <property type="entry name" value="von Willebrand factor, type A domain"/>
    <property type="match status" value="1"/>
</dbReference>
<dbReference type="InterPro" id="IPR051266">
    <property type="entry name" value="CLCR"/>
</dbReference>
<dbReference type="Proteomes" id="UP000015105">
    <property type="component" value="Chromosome 4D"/>
</dbReference>
<dbReference type="Pfam" id="PF00092">
    <property type="entry name" value="VWA"/>
    <property type="match status" value="1"/>
</dbReference>
<dbReference type="PROSITE" id="PS50089">
    <property type="entry name" value="ZF_RING_2"/>
    <property type="match status" value="1"/>
</dbReference>
<evidence type="ECO:0000259" key="4">
    <source>
        <dbReference type="PROSITE" id="PS50089"/>
    </source>
</evidence>
<dbReference type="PANTHER" id="PTHR10579:SF150">
    <property type="entry name" value="RING-TYPE DOMAIN-CONTAINING PROTEIN"/>
    <property type="match status" value="1"/>
</dbReference>
<dbReference type="PROSITE" id="PS50234">
    <property type="entry name" value="VWFA"/>
    <property type="match status" value="1"/>
</dbReference>
<keyword evidence="1" id="KW-0862">Zinc</keyword>
<reference evidence="7" key="2">
    <citation type="journal article" date="2017" name="Nat. Plants">
        <title>The Aegilops tauschii genome reveals multiple impacts of transposons.</title>
        <authorList>
            <person name="Zhao G."/>
            <person name="Zou C."/>
            <person name="Li K."/>
            <person name="Wang K."/>
            <person name="Li T."/>
            <person name="Gao L."/>
            <person name="Zhang X."/>
            <person name="Wang H."/>
            <person name="Yang Z."/>
            <person name="Liu X."/>
            <person name="Jiang W."/>
            <person name="Mao L."/>
            <person name="Kong X."/>
            <person name="Jiao Y."/>
            <person name="Jia J."/>
        </authorList>
    </citation>
    <scope>NUCLEOTIDE SEQUENCE [LARGE SCALE GENOMIC DNA]</scope>
    <source>
        <strain evidence="7">cv. AL8/78</strain>
    </source>
</reference>
<reference evidence="6" key="3">
    <citation type="journal article" date="2017" name="Nature">
        <title>Genome sequence of the progenitor of the wheat D genome Aegilops tauschii.</title>
        <authorList>
            <person name="Luo M.C."/>
            <person name="Gu Y.Q."/>
            <person name="Puiu D."/>
            <person name="Wang H."/>
            <person name="Twardziok S.O."/>
            <person name="Deal K.R."/>
            <person name="Huo N."/>
            <person name="Zhu T."/>
            <person name="Wang L."/>
            <person name="Wang Y."/>
            <person name="McGuire P.E."/>
            <person name="Liu S."/>
            <person name="Long H."/>
            <person name="Ramasamy R.K."/>
            <person name="Rodriguez J.C."/>
            <person name="Van S.L."/>
            <person name="Yuan L."/>
            <person name="Wang Z."/>
            <person name="Xia Z."/>
            <person name="Xiao L."/>
            <person name="Anderson O.D."/>
            <person name="Ouyang S."/>
            <person name="Liang Y."/>
            <person name="Zimin A.V."/>
            <person name="Pertea G."/>
            <person name="Qi P."/>
            <person name="Bennetzen J.L."/>
            <person name="Dai X."/>
            <person name="Dawson M.W."/>
            <person name="Muller H.G."/>
            <person name="Kugler K."/>
            <person name="Rivarola-Duarte L."/>
            <person name="Spannagl M."/>
            <person name="Mayer K.F.X."/>
            <person name="Lu F.H."/>
            <person name="Bevan M.W."/>
            <person name="Leroy P."/>
            <person name="Li P."/>
            <person name="You F.M."/>
            <person name="Sun Q."/>
            <person name="Liu Z."/>
            <person name="Lyons E."/>
            <person name="Wicker T."/>
            <person name="Salzberg S.L."/>
            <person name="Devos K.M."/>
            <person name="Dvorak J."/>
        </authorList>
    </citation>
    <scope>NUCLEOTIDE SEQUENCE [LARGE SCALE GENOMIC DNA]</scope>
    <source>
        <strain evidence="6">cv. AL8/78</strain>
    </source>
</reference>
<evidence type="ECO:0000256" key="1">
    <source>
        <dbReference type="PROSITE-ProRule" id="PRU00175"/>
    </source>
</evidence>
<dbReference type="Gramene" id="AET4Gv20804500.1">
    <property type="protein sequence ID" value="AET4Gv20804500.1"/>
    <property type="gene ID" value="AET4Gv20804500"/>
</dbReference>
<keyword evidence="2" id="KW-0175">Coiled coil</keyword>
<feature type="domain" description="VWFA" evidence="5">
    <location>
        <begin position="284"/>
        <end position="480"/>
    </location>
</feature>
<dbReference type="Pfam" id="PF17123">
    <property type="entry name" value="zf-RING_11"/>
    <property type="match status" value="1"/>
</dbReference>
<dbReference type="AlphaFoldDB" id="A0A453J5I4"/>
<feature type="compositionally biased region" description="Low complexity" evidence="3">
    <location>
        <begin position="755"/>
        <end position="770"/>
    </location>
</feature>
<sequence length="785" mass="83943">SARIIFLPLEASPSFYVAAALLTCSYQFSQQPAVAEMEAPDQENPCAICLGGMAAGGGQATFTAECSHTFHFNCISASVAHGHLVCPLCNARWRELPFLRPTAPVPQPPTLPRLGRPVPMHAVQPPSEPTASPPLMHGGMPPFPAQAPPPPREHIMQHHQPPPPNVHVVQHHQPPPPHVHVVQHHQPPPPHVHTVQHHQPPPPEPTVVFDDDEQVEPASRPPADSTPAAASNGAVVVNTHAEYSAVARDSSSDNFAVLVHVKAPAMADTVAAGSDKPPPRAPLDLVTVLDVSGSMSGHKLALLKQAMRFVIDNLGPNDRLSVVSFSSEARRLTRLTRMSDAGKALAVSAVESLVARGGTNIAEGLRTAAKVLDERRHRNAVSSVVLLSDGQDTYTMMRRRGPSGVQANNYEELVPPSFARTGADGEWSAPIHTFGFGNDHDAAAMHVIAEATGGTFSFIENEAVIQDAFAQCIGGLLSVVVQEARIAVACVHPGVRVVSVKSGRYESRVDEDGCAASVRVGELYADEERRFLLFLTVPRVEATDGDTTALARVVFSYRNAASGAEVSVTAEDTVVARPEHAPSASERSVEVERERVRVEAAEDIAAARAAAERGEHQEAVEILENRQRALEQSEAAGDGDPMIVALGAELQEMRGRVSNRQSYMRSGRAYMLAGMSAHQQQRATSRQMLEPEEQQTSMMARNSGVRRMIRRGVGSSGGGYMAAAAPVAEASNEATMSYATPAMRAMLLRSREARGASAEQGQQEEQQPMAGKDDAGSSGPKDVNQ</sequence>
<name>A0A453J5I4_AEGTS</name>
<evidence type="ECO:0000313" key="6">
    <source>
        <dbReference type="EnsemblPlants" id="AET4Gv20804500.1"/>
    </source>
</evidence>
<dbReference type="SMART" id="SM00184">
    <property type="entry name" value="RING"/>
    <property type="match status" value="1"/>
</dbReference>
<dbReference type="SUPFAM" id="SSF53300">
    <property type="entry name" value="vWA-like"/>
    <property type="match status" value="1"/>
</dbReference>
<feature type="region of interest" description="Disordered" evidence="3">
    <location>
        <begin position="121"/>
        <end position="157"/>
    </location>
</feature>
<keyword evidence="1" id="KW-0863">Zinc-finger</keyword>
<dbReference type="GO" id="GO:0008270">
    <property type="term" value="F:zinc ion binding"/>
    <property type="evidence" value="ECO:0007669"/>
    <property type="project" value="UniProtKB-KW"/>
</dbReference>
<feature type="domain" description="RING-type" evidence="4">
    <location>
        <begin position="46"/>
        <end position="90"/>
    </location>
</feature>
<keyword evidence="1" id="KW-0479">Metal-binding</keyword>
<dbReference type="InterPro" id="IPR001841">
    <property type="entry name" value="Znf_RING"/>
</dbReference>
<dbReference type="InterPro" id="IPR032838">
    <property type="entry name" value="Vwaint_dom"/>
</dbReference>
<protein>
    <recommendedName>
        <fullName evidence="8">RING-type domain-containing protein</fullName>
    </recommendedName>
</protein>